<dbReference type="InterPro" id="IPR036259">
    <property type="entry name" value="MFS_trans_sf"/>
</dbReference>
<dbReference type="Proteomes" id="UP001148312">
    <property type="component" value="Unassembled WGS sequence"/>
</dbReference>
<dbReference type="GeneID" id="81626660"/>
<feature type="transmembrane region" description="Helical" evidence="5">
    <location>
        <begin position="204"/>
        <end position="226"/>
    </location>
</feature>
<dbReference type="AlphaFoldDB" id="A0A9W9X344"/>
<dbReference type="InterPro" id="IPR020846">
    <property type="entry name" value="MFS_dom"/>
</dbReference>
<dbReference type="PROSITE" id="PS50850">
    <property type="entry name" value="MFS"/>
    <property type="match status" value="1"/>
</dbReference>
<feature type="transmembrane region" description="Helical" evidence="5">
    <location>
        <begin position="171"/>
        <end position="192"/>
    </location>
</feature>
<dbReference type="InterPro" id="IPR005829">
    <property type="entry name" value="Sugar_transporter_CS"/>
</dbReference>
<evidence type="ECO:0000256" key="3">
    <source>
        <dbReference type="ARBA" id="ARBA00022989"/>
    </source>
</evidence>
<feature type="transmembrane region" description="Helical" evidence="5">
    <location>
        <begin position="370"/>
        <end position="390"/>
    </location>
</feature>
<feature type="transmembrane region" description="Helical" evidence="5">
    <location>
        <begin position="108"/>
        <end position="125"/>
    </location>
</feature>
<feature type="domain" description="Major facilitator superfamily (MFS) profile" evidence="6">
    <location>
        <begin position="68"/>
        <end position="662"/>
    </location>
</feature>
<evidence type="ECO:0000256" key="2">
    <source>
        <dbReference type="ARBA" id="ARBA00022692"/>
    </source>
</evidence>
<dbReference type="PANTHER" id="PTHR24064">
    <property type="entry name" value="SOLUTE CARRIER FAMILY 22 MEMBER"/>
    <property type="match status" value="1"/>
</dbReference>
<dbReference type="SUPFAM" id="SSF103473">
    <property type="entry name" value="MFS general substrate transporter"/>
    <property type="match status" value="2"/>
</dbReference>
<keyword evidence="4 5" id="KW-0472">Membrane</keyword>
<keyword evidence="8" id="KW-1185">Reference proteome</keyword>
<feature type="transmembrane region" description="Helical" evidence="5">
    <location>
        <begin position="544"/>
        <end position="569"/>
    </location>
</feature>
<protein>
    <submittedName>
        <fullName evidence="7">Major facilitator superfamily domain-containing protein</fullName>
    </submittedName>
</protein>
<evidence type="ECO:0000313" key="7">
    <source>
        <dbReference type="EMBL" id="KAJ5480916.1"/>
    </source>
</evidence>
<proteinExistence type="predicted"/>
<evidence type="ECO:0000259" key="6">
    <source>
        <dbReference type="PROSITE" id="PS50850"/>
    </source>
</evidence>
<keyword evidence="3 5" id="KW-1133">Transmembrane helix</keyword>
<feature type="transmembrane region" description="Helical" evidence="5">
    <location>
        <begin position="263"/>
        <end position="283"/>
    </location>
</feature>
<reference evidence="7" key="1">
    <citation type="submission" date="2022-12" db="EMBL/GenBank/DDBJ databases">
        <authorList>
            <person name="Petersen C."/>
        </authorList>
    </citation>
    <scope>NUCLEOTIDE SEQUENCE</scope>
    <source>
        <strain evidence="7">IBT 30728</strain>
    </source>
</reference>
<dbReference type="InterPro" id="IPR005828">
    <property type="entry name" value="MFS_sugar_transport-like"/>
</dbReference>
<feature type="transmembrane region" description="Helical" evidence="5">
    <location>
        <begin position="515"/>
        <end position="538"/>
    </location>
</feature>
<dbReference type="RefSeq" id="XP_056788346.1">
    <property type="nucleotide sequence ID" value="XM_056936411.1"/>
</dbReference>
<reference evidence="7" key="2">
    <citation type="journal article" date="2023" name="IMA Fungus">
        <title>Comparative genomic study of the Penicillium genus elucidates a diverse pangenome and 15 lateral gene transfer events.</title>
        <authorList>
            <person name="Petersen C."/>
            <person name="Sorensen T."/>
            <person name="Nielsen M.R."/>
            <person name="Sondergaard T.E."/>
            <person name="Sorensen J.L."/>
            <person name="Fitzpatrick D.A."/>
            <person name="Frisvad J.C."/>
            <person name="Nielsen K.L."/>
        </authorList>
    </citation>
    <scope>NUCLEOTIDE SEQUENCE</scope>
    <source>
        <strain evidence="7">IBT 30728</strain>
    </source>
</reference>
<comment type="subcellular location">
    <subcellularLocation>
        <location evidence="1">Membrane</location>
        <topology evidence="1">Multi-pass membrane protein</topology>
    </subcellularLocation>
</comment>
<feature type="transmembrane region" description="Helical" evidence="5">
    <location>
        <begin position="639"/>
        <end position="658"/>
    </location>
</feature>
<dbReference type="GO" id="GO:0016020">
    <property type="term" value="C:membrane"/>
    <property type="evidence" value="ECO:0007669"/>
    <property type="project" value="UniProtKB-SubCell"/>
</dbReference>
<dbReference type="Gene3D" id="1.20.1250.20">
    <property type="entry name" value="MFS general substrate transporter like domains"/>
    <property type="match status" value="3"/>
</dbReference>
<dbReference type="Pfam" id="PF00083">
    <property type="entry name" value="Sugar_tr"/>
    <property type="match status" value="1"/>
</dbReference>
<keyword evidence="2 5" id="KW-0812">Transmembrane</keyword>
<evidence type="ECO:0000256" key="1">
    <source>
        <dbReference type="ARBA" id="ARBA00004141"/>
    </source>
</evidence>
<organism evidence="7 8">
    <name type="scientific">Penicillium diatomitis</name>
    <dbReference type="NCBI Taxonomy" id="2819901"/>
    <lineage>
        <taxon>Eukaryota</taxon>
        <taxon>Fungi</taxon>
        <taxon>Dikarya</taxon>
        <taxon>Ascomycota</taxon>
        <taxon>Pezizomycotina</taxon>
        <taxon>Eurotiomycetes</taxon>
        <taxon>Eurotiomycetidae</taxon>
        <taxon>Eurotiales</taxon>
        <taxon>Aspergillaceae</taxon>
        <taxon>Penicillium</taxon>
    </lineage>
</organism>
<name>A0A9W9X344_9EURO</name>
<evidence type="ECO:0000256" key="4">
    <source>
        <dbReference type="ARBA" id="ARBA00023136"/>
    </source>
</evidence>
<dbReference type="PROSITE" id="PS00217">
    <property type="entry name" value="SUGAR_TRANSPORT_2"/>
    <property type="match status" value="1"/>
</dbReference>
<sequence length="771" mass="86167">MATNWPLENEYTKSAWKTIRGRLPFPLGDHPWWIDGTTRAPDEKDENPTLWREGVINIFDHNGFDWQVFIVAASGFLTDSYSLFATNVILPLLAFLYWPDRADRLPELSINALTLAGSVVGQLLFGRLTDRLGRRKLYGLELVLVIFATLGMSQASSGMYNNMSILAWIQFYRFFLGMGIGAEYPLSAVITAEFASTKYRARMMAAVFLMQPLGQILAAAVGWGVLTRLMKSRNLQGYPDHGPAFDSLPIETQREILATLDTVWRWVVGAGCIPALLAILWRFSIPESPRYTMDVAHDPQQALITTKRQFRRTVQLLESQNGSSEGSGILAASNPASFPTSPALAASIHPSQKNEPTFWSFLFKEGNWRYLAATSLCWFLLDFCFYALGINSPRPLAALWADSIPALNVTFALPSPTTTVTIPFTHTVAYGNTTYNLVSSYVARLPPPTATVTSLVMATATGLQVPNYQNVWDPTHNMFQQLSHNAFRYICTISITSLAGSCLLILVIDYFPRKALLVWNSCALSVLFAVLGGVLVATEFDEPHLASVILCALCQFLFNLGPNTLTYIVSYTLQSYSIKLRSAYLPIFNPQISAELFPTRFRATCHGISAACGKVGAILILVVTERSVLNSNPRSLDQLLGALSVPLAAVAFFAWVWIPEFHTKPTEIARTSRMPRLPNKSLERLSRGWSYATNADQTLDPRTRLPRGENQRLGLSTKILDTWLWLNRRIRSKSEEMYSAGVEHRQINGDELRLSHDRAVHRSSEEFEMYS</sequence>
<feature type="transmembrane region" description="Helical" evidence="5">
    <location>
        <begin position="68"/>
        <end position="96"/>
    </location>
</feature>
<gene>
    <name evidence="7" type="ORF">N7539_006810</name>
</gene>
<feature type="transmembrane region" description="Helical" evidence="5">
    <location>
        <begin position="137"/>
        <end position="159"/>
    </location>
</feature>
<dbReference type="GO" id="GO:0022857">
    <property type="term" value="F:transmembrane transporter activity"/>
    <property type="evidence" value="ECO:0007669"/>
    <property type="project" value="InterPro"/>
</dbReference>
<comment type="caution">
    <text evidence="7">The sequence shown here is derived from an EMBL/GenBank/DDBJ whole genome shotgun (WGS) entry which is preliminary data.</text>
</comment>
<feature type="transmembrane region" description="Helical" evidence="5">
    <location>
        <begin position="486"/>
        <end position="508"/>
    </location>
</feature>
<accession>A0A9W9X344</accession>
<evidence type="ECO:0000256" key="5">
    <source>
        <dbReference type="SAM" id="Phobius"/>
    </source>
</evidence>
<dbReference type="EMBL" id="JAPWDQ010000009">
    <property type="protein sequence ID" value="KAJ5480916.1"/>
    <property type="molecule type" value="Genomic_DNA"/>
</dbReference>
<evidence type="ECO:0000313" key="8">
    <source>
        <dbReference type="Proteomes" id="UP001148312"/>
    </source>
</evidence>